<feature type="transmembrane region" description="Helical" evidence="5">
    <location>
        <begin position="24"/>
        <end position="42"/>
    </location>
</feature>
<dbReference type="PANTHER" id="PTHR37422">
    <property type="entry name" value="TEICHURONIC ACID BIOSYNTHESIS PROTEIN TUAE"/>
    <property type="match status" value="1"/>
</dbReference>
<gene>
    <name evidence="7" type="ORF">DDV96_04245</name>
</gene>
<feature type="transmembrane region" description="Helical" evidence="5">
    <location>
        <begin position="75"/>
        <end position="95"/>
    </location>
</feature>
<feature type="domain" description="O-antigen ligase-related" evidence="6">
    <location>
        <begin position="181"/>
        <end position="330"/>
    </location>
</feature>
<reference evidence="7 8" key="1">
    <citation type="submission" date="2018-04" db="EMBL/GenBank/DDBJ databases">
        <title>Marixanthomonas spongiae HN-E44 sp. nov., isolated from a marine sponge.</title>
        <authorList>
            <person name="Luo L."/>
            <person name="Zhuang L."/>
        </authorList>
    </citation>
    <scope>NUCLEOTIDE SEQUENCE [LARGE SCALE GENOMIC DNA]</scope>
    <source>
        <strain evidence="7 8">HN-E44</strain>
    </source>
</reference>
<dbReference type="Pfam" id="PF04932">
    <property type="entry name" value="Wzy_C"/>
    <property type="match status" value="1"/>
</dbReference>
<evidence type="ECO:0000256" key="2">
    <source>
        <dbReference type="ARBA" id="ARBA00022692"/>
    </source>
</evidence>
<protein>
    <recommendedName>
        <fullName evidence="6">O-antigen ligase-related domain-containing protein</fullName>
    </recommendedName>
</protein>
<evidence type="ECO:0000256" key="4">
    <source>
        <dbReference type="ARBA" id="ARBA00023136"/>
    </source>
</evidence>
<dbReference type="EMBL" id="QEHR01000002">
    <property type="protein sequence ID" value="PVW16577.1"/>
    <property type="molecule type" value="Genomic_DNA"/>
</dbReference>
<comment type="subcellular location">
    <subcellularLocation>
        <location evidence="1">Membrane</location>
        <topology evidence="1">Multi-pass membrane protein</topology>
    </subcellularLocation>
</comment>
<evidence type="ECO:0000256" key="3">
    <source>
        <dbReference type="ARBA" id="ARBA00022989"/>
    </source>
</evidence>
<evidence type="ECO:0000256" key="1">
    <source>
        <dbReference type="ARBA" id="ARBA00004141"/>
    </source>
</evidence>
<feature type="transmembrane region" description="Helical" evidence="5">
    <location>
        <begin position="174"/>
        <end position="191"/>
    </location>
</feature>
<dbReference type="PANTHER" id="PTHR37422:SF13">
    <property type="entry name" value="LIPOPOLYSACCHARIDE BIOSYNTHESIS PROTEIN PA4999-RELATED"/>
    <property type="match status" value="1"/>
</dbReference>
<feature type="transmembrane region" description="Helical" evidence="5">
    <location>
        <begin position="321"/>
        <end position="338"/>
    </location>
</feature>
<keyword evidence="4 5" id="KW-0472">Membrane</keyword>
<dbReference type="AlphaFoldDB" id="A0A2U0I643"/>
<proteinExistence type="predicted"/>
<organism evidence="7 8">
    <name type="scientific">Marixanthomonas spongiae</name>
    <dbReference type="NCBI Taxonomy" id="2174845"/>
    <lineage>
        <taxon>Bacteria</taxon>
        <taxon>Pseudomonadati</taxon>
        <taxon>Bacteroidota</taxon>
        <taxon>Flavobacteriia</taxon>
        <taxon>Flavobacteriales</taxon>
        <taxon>Flavobacteriaceae</taxon>
        <taxon>Marixanthomonas</taxon>
    </lineage>
</organism>
<dbReference type="GO" id="GO:0016020">
    <property type="term" value="C:membrane"/>
    <property type="evidence" value="ECO:0007669"/>
    <property type="project" value="UniProtKB-SubCell"/>
</dbReference>
<keyword evidence="3 5" id="KW-1133">Transmembrane helix</keyword>
<sequence>MAAAYITGAEVFFRMTGAYILYETAKYAVILFSLFGIFFYGFRYNAVSYLIYILVLFPGVLVSLENIGYDVNFRIAVLFNLSGPLTLGAISLYCYGRSIKFKDFLEVLDMLVMPLIATTVYIFIYAPNLRELVTGTASNAALSGGYGPNQVATVLGLGAFILYSRFFIPYKNKLVHLVMLFFMVLMAYRALVTFSRGGVLVAGVMMVVFSVVLYFSTGIRTKVKMSFKLFTLVFIGVAVWSLALLQTGGMIGNRYENKDALGREKEDVTTGRAELFKTEFETFEENAFFGIGVGNVKFEFEDELGQAVASHNEISRMLSEHGFFGIIALLILIFVPLLSKLSGRNNIYFYPFMVFWFLTIAHSSMRIAAPAFIYGLALLNIEYKEKKQPTVHKKISK</sequence>
<accession>A0A2U0I643</accession>
<evidence type="ECO:0000259" key="6">
    <source>
        <dbReference type="Pfam" id="PF04932"/>
    </source>
</evidence>
<evidence type="ECO:0000313" key="7">
    <source>
        <dbReference type="EMBL" id="PVW16577.1"/>
    </source>
</evidence>
<keyword evidence="2 5" id="KW-0812">Transmembrane</keyword>
<dbReference type="Proteomes" id="UP000245962">
    <property type="component" value="Unassembled WGS sequence"/>
</dbReference>
<dbReference type="InterPro" id="IPR007016">
    <property type="entry name" value="O-antigen_ligase-rel_domated"/>
</dbReference>
<evidence type="ECO:0000256" key="5">
    <source>
        <dbReference type="SAM" id="Phobius"/>
    </source>
</evidence>
<dbReference type="InterPro" id="IPR051533">
    <property type="entry name" value="WaaL-like"/>
</dbReference>
<feature type="transmembrane region" description="Helical" evidence="5">
    <location>
        <begin position="197"/>
        <end position="215"/>
    </location>
</feature>
<feature type="transmembrane region" description="Helical" evidence="5">
    <location>
        <begin position="107"/>
        <end position="126"/>
    </location>
</feature>
<keyword evidence="8" id="KW-1185">Reference proteome</keyword>
<feature type="transmembrane region" description="Helical" evidence="5">
    <location>
        <begin position="345"/>
        <end position="361"/>
    </location>
</feature>
<feature type="transmembrane region" description="Helical" evidence="5">
    <location>
        <begin position="146"/>
        <end position="167"/>
    </location>
</feature>
<name>A0A2U0I643_9FLAO</name>
<dbReference type="OrthoDB" id="1118890at2"/>
<evidence type="ECO:0000313" key="8">
    <source>
        <dbReference type="Proteomes" id="UP000245962"/>
    </source>
</evidence>
<feature type="transmembrane region" description="Helical" evidence="5">
    <location>
        <begin position="227"/>
        <end position="245"/>
    </location>
</feature>
<comment type="caution">
    <text evidence="7">The sequence shown here is derived from an EMBL/GenBank/DDBJ whole genome shotgun (WGS) entry which is preliminary data.</text>
</comment>
<feature type="transmembrane region" description="Helical" evidence="5">
    <location>
        <begin position="49"/>
        <end position="69"/>
    </location>
</feature>